<organism evidence="1">
    <name type="scientific">Arundo donax</name>
    <name type="common">Giant reed</name>
    <name type="synonym">Donax arundinaceus</name>
    <dbReference type="NCBI Taxonomy" id="35708"/>
    <lineage>
        <taxon>Eukaryota</taxon>
        <taxon>Viridiplantae</taxon>
        <taxon>Streptophyta</taxon>
        <taxon>Embryophyta</taxon>
        <taxon>Tracheophyta</taxon>
        <taxon>Spermatophyta</taxon>
        <taxon>Magnoliopsida</taxon>
        <taxon>Liliopsida</taxon>
        <taxon>Poales</taxon>
        <taxon>Poaceae</taxon>
        <taxon>PACMAD clade</taxon>
        <taxon>Arundinoideae</taxon>
        <taxon>Arundineae</taxon>
        <taxon>Arundo</taxon>
    </lineage>
</organism>
<accession>A0A0A9F619</accession>
<protein>
    <submittedName>
        <fullName evidence="1">Uncharacterized protein</fullName>
    </submittedName>
</protein>
<evidence type="ECO:0000313" key="1">
    <source>
        <dbReference type="EMBL" id="JAE03718.1"/>
    </source>
</evidence>
<dbReference type="EMBL" id="GBRH01194178">
    <property type="protein sequence ID" value="JAE03718.1"/>
    <property type="molecule type" value="Transcribed_RNA"/>
</dbReference>
<proteinExistence type="predicted"/>
<dbReference type="AlphaFoldDB" id="A0A0A9F619"/>
<reference evidence="1" key="1">
    <citation type="submission" date="2014-09" db="EMBL/GenBank/DDBJ databases">
        <authorList>
            <person name="Magalhaes I.L.F."/>
            <person name="Oliveira U."/>
            <person name="Santos F.R."/>
            <person name="Vidigal T.H.D.A."/>
            <person name="Brescovit A.D."/>
            <person name="Santos A.J."/>
        </authorList>
    </citation>
    <scope>NUCLEOTIDE SEQUENCE</scope>
    <source>
        <tissue evidence="1">Shoot tissue taken approximately 20 cm above the soil surface</tissue>
    </source>
</reference>
<reference evidence="1" key="2">
    <citation type="journal article" date="2015" name="Data Brief">
        <title>Shoot transcriptome of the giant reed, Arundo donax.</title>
        <authorList>
            <person name="Barrero R.A."/>
            <person name="Guerrero F.D."/>
            <person name="Moolhuijzen P."/>
            <person name="Goolsby J.A."/>
            <person name="Tidwell J."/>
            <person name="Bellgard S.E."/>
            <person name="Bellgard M.I."/>
        </authorList>
    </citation>
    <scope>NUCLEOTIDE SEQUENCE</scope>
    <source>
        <tissue evidence="1">Shoot tissue taken approximately 20 cm above the soil surface</tissue>
    </source>
</reference>
<name>A0A0A9F619_ARUDO</name>
<sequence length="59" mass="6870">MKQLLHMLWMNQVPCSTVLELYMKLILSKGSQQKMKAEQSNMKLGLQHCRNMGTFQRTG</sequence>